<proteinExistence type="predicted"/>
<organism evidence="3 4">
    <name type="scientific">Meripilus lineatus</name>
    <dbReference type="NCBI Taxonomy" id="2056292"/>
    <lineage>
        <taxon>Eukaryota</taxon>
        <taxon>Fungi</taxon>
        <taxon>Dikarya</taxon>
        <taxon>Basidiomycota</taxon>
        <taxon>Agaricomycotina</taxon>
        <taxon>Agaricomycetes</taxon>
        <taxon>Polyporales</taxon>
        <taxon>Meripilaceae</taxon>
        <taxon>Meripilus</taxon>
    </lineage>
</organism>
<evidence type="ECO:0000256" key="1">
    <source>
        <dbReference type="SAM" id="Phobius"/>
    </source>
</evidence>
<feature type="transmembrane region" description="Helical" evidence="1">
    <location>
        <begin position="56"/>
        <end position="75"/>
    </location>
</feature>
<feature type="transmembrane region" description="Helical" evidence="1">
    <location>
        <begin position="126"/>
        <end position="149"/>
    </location>
</feature>
<gene>
    <name evidence="3" type="ORF">NLI96_g7065</name>
</gene>
<evidence type="ECO:0000259" key="2">
    <source>
        <dbReference type="Pfam" id="PF20151"/>
    </source>
</evidence>
<keyword evidence="4" id="KW-1185">Reference proteome</keyword>
<dbReference type="InterPro" id="IPR045340">
    <property type="entry name" value="DUF6533"/>
</dbReference>
<accession>A0AAD5V081</accession>
<dbReference type="Proteomes" id="UP001212997">
    <property type="component" value="Unassembled WGS sequence"/>
</dbReference>
<feature type="domain" description="DUF6533" evidence="2">
    <location>
        <begin position="22"/>
        <end position="67"/>
    </location>
</feature>
<dbReference type="AlphaFoldDB" id="A0AAD5V081"/>
<evidence type="ECO:0000313" key="3">
    <source>
        <dbReference type="EMBL" id="KAJ3482312.1"/>
    </source>
</evidence>
<sequence length="213" mass="24068">MSSDTADAIPFRSFERLRAETYTDAAAAALLIWDYFLTFDLEVSLMWPSEWSIIKILFFLTRYLPFFDVTLVMYYQIKPNITEETCRRTYEPAGWLIVIGIIIAEIILVVRTWAIWGRGKRIGYALLAASILAVVPVLVIENIFLKSIVFSPHPGPATPGCLLTSANPIIALSFVVVIVFETFVLVLTLIKGVQQCKLRNHDIILLQALMIID</sequence>
<name>A0AAD5V081_9APHY</name>
<keyword evidence="1" id="KW-0812">Transmembrane</keyword>
<reference evidence="3" key="1">
    <citation type="submission" date="2022-07" db="EMBL/GenBank/DDBJ databases">
        <title>Genome Sequence of Physisporinus lineatus.</title>
        <authorList>
            <person name="Buettner E."/>
        </authorList>
    </citation>
    <scope>NUCLEOTIDE SEQUENCE</scope>
    <source>
        <strain evidence="3">VT162</strain>
    </source>
</reference>
<evidence type="ECO:0000313" key="4">
    <source>
        <dbReference type="Proteomes" id="UP001212997"/>
    </source>
</evidence>
<keyword evidence="1" id="KW-1133">Transmembrane helix</keyword>
<keyword evidence="1" id="KW-0472">Membrane</keyword>
<comment type="caution">
    <text evidence="3">The sequence shown here is derived from an EMBL/GenBank/DDBJ whole genome shotgun (WGS) entry which is preliminary data.</text>
</comment>
<protein>
    <recommendedName>
        <fullName evidence="2">DUF6533 domain-containing protein</fullName>
    </recommendedName>
</protein>
<dbReference type="EMBL" id="JANAWD010000279">
    <property type="protein sequence ID" value="KAJ3482312.1"/>
    <property type="molecule type" value="Genomic_DNA"/>
</dbReference>
<feature type="transmembrane region" description="Helical" evidence="1">
    <location>
        <begin position="95"/>
        <end position="114"/>
    </location>
</feature>
<feature type="transmembrane region" description="Helical" evidence="1">
    <location>
        <begin position="169"/>
        <end position="190"/>
    </location>
</feature>
<dbReference type="Pfam" id="PF20151">
    <property type="entry name" value="DUF6533"/>
    <property type="match status" value="1"/>
</dbReference>